<dbReference type="EC" id="4.1.3.30" evidence="2"/>
<dbReference type="EMBL" id="LIAV01000092">
    <property type="protein sequence ID" value="KRO40575.1"/>
    <property type="molecule type" value="Genomic_DNA"/>
</dbReference>
<evidence type="ECO:0000313" key="2">
    <source>
        <dbReference type="EMBL" id="KRO40575.1"/>
    </source>
</evidence>
<keyword evidence="2" id="KW-0456">Lyase</keyword>
<dbReference type="InterPro" id="IPR018523">
    <property type="entry name" value="Isocitrate_lyase_ph_CS"/>
</dbReference>
<evidence type="ECO:0000256" key="1">
    <source>
        <dbReference type="ARBA" id="ARBA00022723"/>
    </source>
</evidence>
<keyword evidence="1" id="KW-0479">Metal-binding</keyword>
<dbReference type="Pfam" id="PF13714">
    <property type="entry name" value="PEP_mutase"/>
    <property type="match status" value="1"/>
</dbReference>
<dbReference type="PROSITE" id="PS00161">
    <property type="entry name" value="ISOCITRATE_LYASE"/>
    <property type="match status" value="1"/>
</dbReference>
<dbReference type="Gene3D" id="3.20.20.60">
    <property type="entry name" value="Phosphoenolpyruvate-binding domains"/>
    <property type="match status" value="1"/>
</dbReference>
<name>A0A0R2PQV6_9GAMM</name>
<dbReference type="GO" id="GO:0019629">
    <property type="term" value="P:propionate catabolic process, 2-methylcitrate cycle"/>
    <property type="evidence" value="ECO:0007669"/>
    <property type="project" value="TreeGrafter"/>
</dbReference>
<accession>A0A0R2PQV6</accession>
<dbReference type="PANTHER" id="PTHR42905:SF5">
    <property type="entry name" value="CARBOXYVINYL-CARBOXYPHOSPHONATE PHOSPHORYLMUTASE, CHLOROPLASTIC"/>
    <property type="match status" value="1"/>
</dbReference>
<dbReference type="GO" id="GO:0046421">
    <property type="term" value="F:methylisocitrate lyase activity"/>
    <property type="evidence" value="ECO:0007669"/>
    <property type="project" value="UniProtKB-EC"/>
</dbReference>
<feature type="non-terminal residue" evidence="2">
    <location>
        <position position="1"/>
    </location>
</feature>
<dbReference type="InterPro" id="IPR040442">
    <property type="entry name" value="Pyrv_kinase-like_dom_sf"/>
</dbReference>
<evidence type="ECO:0000313" key="3">
    <source>
        <dbReference type="Proteomes" id="UP000050874"/>
    </source>
</evidence>
<dbReference type="InterPro" id="IPR039556">
    <property type="entry name" value="ICL/PEPM"/>
</dbReference>
<protein>
    <submittedName>
        <fullName evidence="2">2-methylisocitrate lyase</fullName>
        <ecNumber evidence="2">4.1.3.30</ecNumber>
    </submittedName>
</protein>
<organism evidence="2 3">
    <name type="scientific">SAR86 cluster bacterium BACL1 MAG-120920-bin57</name>
    <dbReference type="NCBI Taxonomy" id="1655571"/>
    <lineage>
        <taxon>Bacteria</taxon>
        <taxon>Pseudomonadati</taxon>
        <taxon>Pseudomonadota</taxon>
        <taxon>Gammaproteobacteria</taxon>
        <taxon>SAR86 cluster</taxon>
    </lineage>
</organism>
<dbReference type="PANTHER" id="PTHR42905">
    <property type="entry name" value="PHOSPHOENOLPYRUVATE CARBOXYLASE"/>
    <property type="match status" value="1"/>
</dbReference>
<dbReference type="SUPFAM" id="SSF51621">
    <property type="entry name" value="Phosphoenolpyruvate/pyruvate domain"/>
    <property type="match status" value="1"/>
</dbReference>
<dbReference type="CDD" id="cd00377">
    <property type="entry name" value="ICL_PEPM"/>
    <property type="match status" value="1"/>
</dbReference>
<sequence length="194" mass="21587">EMIAADVAAVHIEDQVAQKRCGHRPNKSLVDKIEMSDRIKAAVDGRTDESFFIMARTDSFANEGMSGAIDRCEEYIAAGADGLFLEAVNSLEDYRSLKDALKVPVLANITEFGQTPLFTAEELASAGVDIMLFPLSAFRAMNKAAESVYKDIAANGTQKKSIELMQTRDELYEYLNYHSFEQKLDELFSRKGNK</sequence>
<dbReference type="AlphaFoldDB" id="A0A0R2PQV6"/>
<proteinExistence type="predicted"/>
<dbReference type="Proteomes" id="UP000050874">
    <property type="component" value="Unassembled WGS sequence"/>
</dbReference>
<comment type="caution">
    <text evidence="2">The sequence shown here is derived from an EMBL/GenBank/DDBJ whole genome shotgun (WGS) entry which is preliminary data.</text>
</comment>
<dbReference type="InterPro" id="IPR015813">
    <property type="entry name" value="Pyrv/PenolPyrv_kinase-like_dom"/>
</dbReference>
<reference evidence="3" key="1">
    <citation type="submission" date="2015-10" db="EMBL/GenBank/DDBJ databases">
        <title>Metagenome-Assembled Genomes uncover a global brackish microbiome.</title>
        <authorList>
            <person name="Hugerth L.W."/>
            <person name="Larsson J."/>
            <person name="Alneberg J."/>
            <person name="Lindh M.V."/>
            <person name="Legrand C."/>
            <person name="Pinhassi J."/>
            <person name="Andersson A."/>
        </authorList>
    </citation>
    <scope>NUCLEOTIDE SEQUENCE [LARGE SCALE GENOMIC DNA]</scope>
</reference>
<dbReference type="GO" id="GO:0046872">
    <property type="term" value="F:metal ion binding"/>
    <property type="evidence" value="ECO:0007669"/>
    <property type="project" value="UniProtKB-KW"/>
</dbReference>
<gene>
    <name evidence="2" type="primary">prpB</name>
    <name evidence="2" type="ORF">ABR63_07485</name>
</gene>